<dbReference type="InterPro" id="IPR009027">
    <property type="entry name" value="Ribosomal_bL9/RNase_H1_N"/>
</dbReference>
<name>A0AA39MJ77_9AGAR</name>
<evidence type="ECO:0000259" key="2">
    <source>
        <dbReference type="Pfam" id="PF01693"/>
    </source>
</evidence>
<accession>A0AA39MJ77</accession>
<sequence length="247" mass="27945">MSDNVANSPYLTYETLELSTESSLSTDSLGDSLSLRLIIIDSEDEEPLRAPKTFWNPGRKCRPVGPKPFSEPVSPDNLRHSTSLPTPHTTLSKEHTCQPQATMRSEGHGDGFYVIMNGCIMGVFDLWNLTEGSYSGFPHQSYRKFLSLRHALAVWDKTWLNQEIGYPVDRHSNQSRYGPEWVRSQRHVTTKFYWVVVKGHIPGLYNTFDEAVLGVGEELCEVVVTRDEDIASRLFNDFTSSKEVVSV</sequence>
<evidence type="ECO:0000313" key="4">
    <source>
        <dbReference type="Proteomes" id="UP001175226"/>
    </source>
</evidence>
<evidence type="ECO:0000313" key="3">
    <source>
        <dbReference type="EMBL" id="KAK0436352.1"/>
    </source>
</evidence>
<reference evidence="3" key="1">
    <citation type="submission" date="2023-06" db="EMBL/GenBank/DDBJ databases">
        <authorList>
            <consortium name="Lawrence Berkeley National Laboratory"/>
            <person name="Ahrendt S."/>
            <person name="Sahu N."/>
            <person name="Indic B."/>
            <person name="Wong-Bajracharya J."/>
            <person name="Merenyi Z."/>
            <person name="Ke H.-M."/>
            <person name="Monk M."/>
            <person name="Kocsube S."/>
            <person name="Drula E."/>
            <person name="Lipzen A."/>
            <person name="Balint B."/>
            <person name="Henrissat B."/>
            <person name="Andreopoulos B."/>
            <person name="Martin F.M."/>
            <person name="Harder C.B."/>
            <person name="Rigling D."/>
            <person name="Ford K.L."/>
            <person name="Foster G.D."/>
            <person name="Pangilinan J."/>
            <person name="Papanicolaou A."/>
            <person name="Barry K."/>
            <person name="LaButti K."/>
            <person name="Viragh M."/>
            <person name="Koriabine M."/>
            <person name="Yan M."/>
            <person name="Riley R."/>
            <person name="Champramary S."/>
            <person name="Plett K.L."/>
            <person name="Tsai I.J."/>
            <person name="Slot J."/>
            <person name="Sipos G."/>
            <person name="Plett J."/>
            <person name="Nagy L.G."/>
            <person name="Grigoriev I.V."/>
        </authorList>
    </citation>
    <scope>NUCLEOTIDE SEQUENCE</scope>
    <source>
        <strain evidence="3">FPL87.14</strain>
    </source>
</reference>
<dbReference type="AlphaFoldDB" id="A0AA39MJ77"/>
<feature type="compositionally biased region" description="Low complexity" evidence="1">
    <location>
        <begin position="80"/>
        <end position="90"/>
    </location>
</feature>
<feature type="region of interest" description="Disordered" evidence="1">
    <location>
        <begin position="65"/>
        <end position="103"/>
    </location>
</feature>
<dbReference type="Pfam" id="PF01693">
    <property type="entry name" value="Cauli_VI"/>
    <property type="match status" value="1"/>
</dbReference>
<proteinExistence type="predicted"/>
<evidence type="ECO:0000256" key="1">
    <source>
        <dbReference type="SAM" id="MobiDB-lite"/>
    </source>
</evidence>
<dbReference type="Proteomes" id="UP001175226">
    <property type="component" value="Unassembled WGS sequence"/>
</dbReference>
<dbReference type="InterPro" id="IPR011320">
    <property type="entry name" value="RNase_H1_N"/>
</dbReference>
<protein>
    <recommendedName>
        <fullName evidence="2">Ribonuclease H1 N-terminal domain-containing protein</fullName>
    </recommendedName>
</protein>
<dbReference type="SUPFAM" id="SSF55658">
    <property type="entry name" value="L9 N-domain-like"/>
    <property type="match status" value="1"/>
</dbReference>
<feature type="domain" description="Ribonuclease H1 N-terminal" evidence="2">
    <location>
        <begin position="112"/>
        <end position="151"/>
    </location>
</feature>
<dbReference type="EMBL" id="JAUEPT010000055">
    <property type="protein sequence ID" value="KAK0436352.1"/>
    <property type="molecule type" value="Genomic_DNA"/>
</dbReference>
<gene>
    <name evidence="3" type="ORF">EV421DRAFT_1907969</name>
</gene>
<comment type="caution">
    <text evidence="3">The sequence shown here is derived from an EMBL/GenBank/DDBJ whole genome shotgun (WGS) entry which is preliminary data.</text>
</comment>
<keyword evidence="4" id="KW-1185">Reference proteome</keyword>
<organism evidence="3 4">
    <name type="scientific">Armillaria borealis</name>
    <dbReference type="NCBI Taxonomy" id="47425"/>
    <lineage>
        <taxon>Eukaryota</taxon>
        <taxon>Fungi</taxon>
        <taxon>Dikarya</taxon>
        <taxon>Basidiomycota</taxon>
        <taxon>Agaricomycotina</taxon>
        <taxon>Agaricomycetes</taxon>
        <taxon>Agaricomycetidae</taxon>
        <taxon>Agaricales</taxon>
        <taxon>Marasmiineae</taxon>
        <taxon>Physalacriaceae</taxon>
        <taxon>Armillaria</taxon>
    </lineage>
</organism>